<dbReference type="OrthoDB" id="678788at2"/>
<evidence type="ECO:0000313" key="1">
    <source>
        <dbReference type="EMBL" id="KAA5821136.1"/>
    </source>
</evidence>
<gene>
    <name evidence="1" type="ORF">F2B50_16665</name>
    <name evidence="2" type="ORF">FPF71_16665</name>
</gene>
<reference evidence="1 4" key="1">
    <citation type="journal article" date="2015" name="Int. J. Syst. Evol. Microbiol.">
        <title>Algibacter amylolyticus sp. nov., isolated from intertidal sediment.</title>
        <authorList>
            <person name="Zhang D.C."/>
            <person name="Wu J."/>
            <person name="Neuner K."/>
            <person name="Yao J."/>
            <person name="Margesin R."/>
        </authorList>
    </citation>
    <scope>NUCLEOTIDE SEQUENCE [LARGE SCALE GENOMIC DNA]</scope>
    <source>
        <strain evidence="1 4">RU-4-M-4</strain>
    </source>
</reference>
<comment type="caution">
    <text evidence="1">The sequence shown here is derived from an EMBL/GenBank/DDBJ whole genome shotgun (WGS) entry which is preliminary data.</text>
</comment>
<dbReference type="RefSeq" id="WP_144118064.1">
    <property type="nucleotide sequence ID" value="NZ_JACHGE010000011.1"/>
</dbReference>
<proteinExistence type="predicted"/>
<protein>
    <submittedName>
        <fullName evidence="1">Uncharacterized protein</fullName>
    </submittedName>
</protein>
<dbReference type="AlphaFoldDB" id="A0A5M7AU95"/>
<dbReference type="EMBL" id="VWRS01000012">
    <property type="protein sequence ID" value="KAA5821136.1"/>
    <property type="molecule type" value="Genomic_DNA"/>
</dbReference>
<dbReference type="Proteomes" id="UP000315145">
    <property type="component" value="Unassembled WGS sequence"/>
</dbReference>
<organism evidence="1 4">
    <name type="scientific">Algibacter amylolyticus</name>
    <dbReference type="NCBI Taxonomy" id="1608400"/>
    <lineage>
        <taxon>Bacteria</taxon>
        <taxon>Pseudomonadati</taxon>
        <taxon>Bacteroidota</taxon>
        <taxon>Flavobacteriia</taxon>
        <taxon>Flavobacteriales</taxon>
        <taxon>Flavobacteriaceae</taxon>
        <taxon>Algibacter</taxon>
    </lineage>
</organism>
<reference evidence="1" key="3">
    <citation type="submission" date="2019-09" db="EMBL/GenBank/DDBJ databases">
        <authorList>
            <person name="Zhang D.-C."/>
        </authorList>
    </citation>
    <scope>NUCLEOTIDE SEQUENCE</scope>
    <source>
        <strain evidence="1">RU-4-M-4</strain>
    </source>
</reference>
<evidence type="ECO:0000313" key="4">
    <source>
        <dbReference type="Proteomes" id="UP000322315"/>
    </source>
</evidence>
<sequence>MKINELNFKQVEKQDSVIIEFGKFDSLEVVQEIDAKLMRVIPLELGNHDMHEIALDDSHGRFFTYGKNAEKLFKCMLPVLKQYDFLKEATVHLNFTGGDKERDIDFKLSSVTAD</sequence>
<dbReference type="Proteomes" id="UP000322315">
    <property type="component" value="Unassembled WGS sequence"/>
</dbReference>
<dbReference type="EMBL" id="VMBF01000012">
    <property type="protein sequence ID" value="TSJ72082.1"/>
    <property type="molecule type" value="Genomic_DNA"/>
</dbReference>
<name>A0A5M7AU95_9FLAO</name>
<evidence type="ECO:0000313" key="2">
    <source>
        <dbReference type="EMBL" id="TSJ72082.1"/>
    </source>
</evidence>
<accession>A0A5M7AU95</accession>
<keyword evidence="3" id="KW-1185">Reference proteome</keyword>
<reference evidence="2 3" key="2">
    <citation type="submission" date="2019-07" db="EMBL/GenBank/DDBJ databases">
        <title>Algibacter marinivivus sp. nov., isolated from the surface of a marine red alga.</title>
        <authorList>
            <person name="Zhong X."/>
            <person name="Xu W."/>
            <person name="Zhang Y."/>
            <person name="Zhang Q."/>
            <person name="Du Z."/>
        </authorList>
    </citation>
    <scope>NUCLEOTIDE SEQUENCE [LARGE SCALE GENOMIC DNA]</scope>
    <source>
        <strain evidence="2 3">RU-4-M-4</strain>
    </source>
</reference>
<evidence type="ECO:0000313" key="3">
    <source>
        <dbReference type="Proteomes" id="UP000315145"/>
    </source>
</evidence>